<keyword evidence="2" id="KW-1185">Reference proteome</keyword>
<comment type="caution">
    <text evidence="1">The sequence shown here is derived from an EMBL/GenBank/DDBJ whole genome shotgun (WGS) entry which is preliminary data.</text>
</comment>
<accession>A0A6A7K5I3</accession>
<sequence>MTGKTNFQAVAQNCSQFDSRLSLIKSSKGDDIVTCLICNHFKEGFCNIDKYDPILSNLT</sequence>
<dbReference type="AlphaFoldDB" id="A0A6A7K5I3"/>
<dbReference type="EMBL" id="WHNX01000003">
    <property type="protein sequence ID" value="MPW24611.1"/>
    <property type="molecule type" value="Genomic_DNA"/>
</dbReference>
<evidence type="ECO:0000313" key="1">
    <source>
        <dbReference type="EMBL" id="MPW24611.1"/>
    </source>
</evidence>
<dbReference type="RefSeq" id="WP_152801270.1">
    <property type="nucleotide sequence ID" value="NZ_WHNX01000003.1"/>
</dbReference>
<name>A0A6A7K5I3_9FIRM</name>
<evidence type="ECO:0000313" key="2">
    <source>
        <dbReference type="Proteomes" id="UP000440004"/>
    </source>
</evidence>
<reference evidence="1 2" key="1">
    <citation type="submission" date="2019-10" db="EMBL/GenBank/DDBJ databases">
        <title>Alkalibaculum tamaniensis sp.nov., a new alkaliphilic acetogen, isolated on methoxylated aromatics from a mud volcano.</title>
        <authorList>
            <person name="Khomyakova M.A."/>
            <person name="Merkel A.Y."/>
            <person name="Bonch-Osmolovskaya E.A."/>
            <person name="Slobodkin A.I."/>
        </authorList>
    </citation>
    <scope>NUCLEOTIDE SEQUENCE [LARGE SCALE GENOMIC DNA]</scope>
    <source>
        <strain evidence="1 2">M08DMB</strain>
    </source>
</reference>
<protein>
    <submittedName>
        <fullName evidence="1">Uncharacterized protein</fullName>
    </submittedName>
</protein>
<organism evidence="1 2">
    <name type="scientific">Alkalibaculum sporogenes</name>
    <dbReference type="NCBI Taxonomy" id="2655001"/>
    <lineage>
        <taxon>Bacteria</taxon>
        <taxon>Bacillati</taxon>
        <taxon>Bacillota</taxon>
        <taxon>Clostridia</taxon>
        <taxon>Eubacteriales</taxon>
        <taxon>Eubacteriaceae</taxon>
        <taxon>Alkalibaculum</taxon>
    </lineage>
</organism>
<gene>
    <name evidence="1" type="ORF">GC105_02235</name>
</gene>
<dbReference type="Proteomes" id="UP000440004">
    <property type="component" value="Unassembled WGS sequence"/>
</dbReference>
<proteinExistence type="predicted"/>